<dbReference type="KEGG" id="prn:BW723_06690"/>
<dbReference type="InterPro" id="IPR011249">
    <property type="entry name" value="Metalloenz_LuxS/M16"/>
</dbReference>
<keyword evidence="2" id="KW-0645">Protease</keyword>
<evidence type="ECO:0000256" key="2">
    <source>
        <dbReference type="ARBA" id="ARBA00022670"/>
    </source>
</evidence>
<evidence type="ECO:0000256" key="1">
    <source>
        <dbReference type="ARBA" id="ARBA00007261"/>
    </source>
</evidence>
<dbReference type="OrthoDB" id="9811314at2"/>
<dbReference type="GO" id="GO:0006508">
    <property type="term" value="P:proteolysis"/>
    <property type="evidence" value="ECO:0007669"/>
    <property type="project" value="UniProtKB-KW"/>
</dbReference>
<evidence type="ECO:0000313" key="10">
    <source>
        <dbReference type="Proteomes" id="UP000092612"/>
    </source>
</evidence>
<evidence type="ECO:0000259" key="7">
    <source>
        <dbReference type="Pfam" id="PF00675"/>
    </source>
</evidence>
<dbReference type="InterPro" id="IPR007863">
    <property type="entry name" value="Peptidase_M16_C"/>
</dbReference>
<proteinExistence type="inferred from homology"/>
<reference evidence="10" key="1">
    <citation type="submission" date="2016-02" db="EMBL/GenBank/DDBJ databases">
        <title>Paenibacillus sp. LPB0068, isolated from Crassostrea gigas.</title>
        <authorList>
            <person name="Shin S.-K."/>
            <person name="Yi H."/>
        </authorList>
    </citation>
    <scope>NUCLEOTIDE SEQUENCE [LARGE SCALE GENOMIC DNA]</scope>
    <source>
        <strain evidence="10">KCTC 23969</strain>
    </source>
</reference>
<dbReference type="Proteomes" id="UP000092612">
    <property type="component" value="Unassembled WGS sequence"/>
</dbReference>
<evidence type="ECO:0000313" key="9">
    <source>
        <dbReference type="EMBL" id="OBY67284.1"/>
    </source>
</evidence>
<dbReference type="GO" id="GO:0046872">
    <property type="term" value="F:metal ion binding"/>
    <property type="evidence" value="ECO:0007669"/>
    <property type="project" value="InterPro"/>
</dbReference>
<accession>A0A1B8U5Z7</accession>
<dbReference type="Gene3D" id="3.30.830.10">
    <property type="entry name" value="Metalloenzyme, LuxS/M16 peptidase-like"/>
    <property type="match status" value="2"/>
</dbReference>
<name>A0A1B8U5Z7_9FLAO</name>
<feature type="domain" description="Peptidase M16 N-terminal" evidence="7">
    <location>
        <begin position="36"/>
        <end position="181"/>
    </location>
</feature>
<evidence type="ECO:0000256" key="5">
    <source>
        <dbReference type="ARBA" id="ARBA00023049"/>
    </source>
</evidence>
<dbReference type="PANTHER" id="PTHR43690">
    <property type="entry name" value="NARDILYSIN"/>
    <property type="match status" value="1"/>
</dbReference>
<feature type="domain" description="Peptidase M16 C-terminal" evidence="8">
    <location>
        <begin position="190"/>
        <end position="367"/>
    </location>
</feature>
<dbReference type="PANTHER" id="PTHR43690:SF17">
    <property type="entry name" value="PROTEIN YHJJ"/>
    <property type="match status" value="1"/>
</dbReference>
<keyword evidence="6" id="KW-0732">Signal</keyword>
<dbReference type="SUPFAM" id="SSF63411">
    <property type="entry name" value="LuxS/MPP-like metallohydrolase"/>
    <property type="match status" value="2"/>
</dbReference>
<feature type="signal peptide" evidence="6">
    <location>
        <begin position="1"/>
        <end position="20"/>
    </location>
</feature>
<comment type="caution">
    <text evidence="9">The sequence shown here is derived from an EMBL/GenBank/DDBJ whole genome shotgun (WGS) entry which is preliminary data.</text>
</comment>
<evidence type="ECO:0000259" key="8">
    <source>
        <dbReference type="Pfam" id="PF05193"/>
    </source>
</evidence>
<evidence type="ECO:0000256" key="6">
    <source>
        <dbReference type="SAM" id="SignalP"/>
    </source>
</evidence>
<dbReference type="AlphaFoldDB" id="A0A1B8U5Z7"/>
<dbReference type="RefSeq" id="WP_068357128.1">
    <property type="nucleotide sequence ID" value="NZ_CP019337.1"/>
</dbReference>
<evidence type="ECO:0000256" key="3">
    <source>
        <dbReference type="ARBA" id="ARBA00022801"/>
    </source>
</evidence>
<keyword evidence="10" id="KW-1185">Reference proteome</keyword>
<sequence>MKKSILSFTALVLFVFTTNAQKVEFEEYDLSNGMHVILHQDNSAPVAFIATYYHVGAKDEQPDRTGMAHFFEHLLFEGTKNIKRGEWDKIVSSAGGNGNATTDDDRTYYYEQFPSNEVATGLWLESERLLHPVIEQVGVDTQNEVVKEEKRLRVDNQPYGKFLENVKKNIFKKHPYKGTTIGKMEHLDAATLEEFKAFNKKFYVPNNGTLVVAGDIDKAEVKKMIQDYFGSIPRGAEIERNFPKEDPITETIKAKAYDANISIPAIMAAYRTPAMTTKDSRVLDMISSYFSTGRSSVLYKKLVDTKKMALQTGAINFSQEDYGTYILFGLPQGETSLDDLLEGIDEEIVKLQTNLISENDYQKLQNQFENRFVNSNSTVQGIAGSLAEYYVMFGDTNLINTEIDIFRSISREDIREVAKKYLNPNQRLVLEYLPESQKK</sequence>
<dbReference type="GO" id="GO:0008237">
    <property type="term" value="F:metallopeptidase activity"/>
    <property type="evidence" value="ECO:0007669"/>
    <property type="project" value="UniProtKB-KW"/>
</dbReference>
<dbReference type="STRING" id="996801.BW723_06690"/>
<keyword evidence="4" id="KW-0862">Zinc</keyword>
<keyword evidence="5" id="KW-0482">Metalloprotease</keyword>
<dbReference type="Pfam" id="PF00675">
    <property type="entry name" value="Peptidase_M16"/>
    <property type="match status" value="1"/>
</dbReference>
<dbReference type="EMBL" id="LSFL01000005">
    <property type="protein sequence ID" value="OBY67284.1"/>
    <property type="molecule type" value="Genomic_DNA"/>
</dbReference>
<feature type="chain" id="PRO_5008616012" evidence="6">
    <location>
        <begin position="21"/>
        <end position="439"/>
    </location>
</feature>
<dbReference type="Pfam" id="PF05193">
    <property type="entry name" value="Peptidase_M16_C"/>
    <property type="match status" value="1"/>
</dbReference>
<organism evidence="9 10">
    <name type="scientific">Polaribacter reichenbachii</name>
    <dbReference type="NCBI Taxonomy" id="996801"/>
    <lineage>
        <taxon>Bacteria</taxon>
        <taxon>Pseudomonadati</taxon>
        <taxon>Bacteroidota</taxon>
        <taxon>Flavobacteriia</taxon>
        <taxon>Flavobacteriales</taxon>
        <taxon>Flavobacteriaceae</taxon>
    </lineage>
</organism>
<gene>
    <name evidence="9" type="ORF">LPB301_02800</name>
</gene>
<keyword evidence="3" id="KW-0378">Hydrolase</keyword>
<protein>
    <submittedName>
        <fullName evidence="9">Peptidase M16</fullName>
    </submittedName>
</protein>
<dbReference type="InterPro" id="IPR050626">
    <property type="entry name" value="Peptidase_M16"/>
</dbReference>
<comment type="similarity">
    <text evidence="1">Belongs to the peptidase M16 family.</text>
</comment>
<dbReference type="InterPro" id="IPR011765">
    <property type="entry name" value="Pept_M16_N"/>
</dbReference>
<evidence type="ECO:0000256" key="4">
    <source>
        <dbReference type="ARBA" id="ARBA00022833"/>
    </source>
</evidence>